<dbReference type="AlphaFoldDB" id="A0AAN6ZQQ9"/>
<dbReference type="RefSeq" id="XP_062640753.1">
    <property type="nucleotide sequence ID" value="XM_062779241.1"/>
</dbReference>
<sequence length="476" mass="50743">MEYKRPQPASPDKTQPRLIIHGGAGNITPANLTSDSYAEFRTALLTIISKSHHYMTTPTPTSPTPTSLSPQTVTLPTALATATHALTLLEDNPLFNAGHGAVFTRDGLNELEASVMVSRGYAKRAAGVSGLRRVRNPILLAREVLERGEGDLWPRAAFAEDGGEGGGLDVPSAQGHRHIHGAAAEALAEAYGLELVEPEYFWTARRWNEHVRGLEREKAAGGKGMCGWSEEEYVPLGTVGAVAVDEDAVVCVATSTGGLTNKLTGRIGDTPTIGAGFWAEEWVDGDGTAREQGGLMRSGPAVVLSGAMKGWFADCFPTPWAYSPLVATRGELVTTRSVAVSGTGNGDSFLRTGAARTVGALARFAGHSSASAVARVIGPDGEVQKSAEDRWGKTGEGEGGMIGIETVVVRDAEGNVVETKSELLQDFNCGGMFRAWVDDRGIAYARVFREEEERRLPRSYVGDMKLDELISPSYKD</sequence>
<gene>
    <name evidence="4" type="ORF">C8A04DRAFT_24624</name>
</gene>
<feature type="site" description="Cleavage; by autolysis" evidence="3">
    <location>
        <begin position="237"/>
        <end position="238"/>
    </location>
</feature>
<dbReference type="EMBL" id="MU853556">
    <property type="protein sequence ID" value="KAK4147382.1"/>
    <property type="molecule type" value="Genomic_DNA"/>
</dbReference>
<dbReference type="PANTHER" id="PTHR10188:SF43">
    <property type="entry name" value="ASPARAGINASE (EUROFUNG)"/>
    <property type="match status" value="1"/>
</dbReference>
<evidence type="ECO:0000313" key="5">
    <source>
        <dbReference type="Proteomes" id="UP001302676"/>
    </source>
</evidence>
<feature type="active site" description="Nucleophile" evidence="1">
    <location>
        <position position="238"/>
    </location>
</feature>
<evidence type="ECO:0000256" key="2">
    <source>
        <dbReference type="PIRSR" id="PIRSR600246-2"/>
    </source>
</evidence>
<dbReference type="Gene3D" id="3.60.20.30">
    <property type="entry name" value="(Glycosyl)asparaginase"/>
    <property type="match status" value="1"/>
</dbReference>
<dbReference type="Pfam" id="PF01112">
    <property type="entry name" value="Asparaginase_2"/>
    <property type="match status" value="2"/>
</dbReference>
<evidence type="ECO:0000256" key="3">
    <source>
        <dbReference type="PIRSR" id="PIRSR600246-3"/>
    </source>
</evidence>
<evidence type="ECO:0000256" key="1">
    <source>
        <dbReference type="PIRSR" id="PIRSR600246-1"/>
    </source>
</evidence>
<keyword evidence="5" id="KW-1185">Reference proteome</keyword>
<protein>
    <submittedName>
        <fullName evidence="4">Nucleophile aminohydrolase</fullName>
    </submittedName>
</protein>
<name>A0AAN6ZQQ9_9PEZI</name>
<dbReference type="SUPFAM" id="SSF56235">
    <property type="entry name" value="N-terminal nucleophile aminohydrolases (Ntn hydrolases)"/>
    <property type="match status" value="1"/>
</dbReference>
<dbReference type="Proteomes" id="UP001302676">
    <property type="component" value="Unassembled WGS sequence"/>
</dbReference>
<dbReference type="InterPro" id="IPR029055">
    <property type="entry name" value="Ntn_hydrolases_N"/>
</dbReference>
<proteinExistence type="predicted"/>
<dbReference type="GO" id="GO:0016787">
    <property type="term" value="F:hydrolase activity"/>
    <property type="evidence" value="ECO:0007669"/>
    <property type="project" value="InterPro"/>
</dbReference>
<feature type="binding site" evidence="2">
    <location>
        <begin position="266"/>
        <end position="269"/>
    </location>
    <ligand>
        <name>substrate</name>
    </ligand>
</feature>
<dbReference type="CDD" id="cd04701">
    <property type="entry name" value="Asparaginase_2"/>
    <property type="match status" value="1"/>
</dbReference>
<comment type="caution">
    <text evidence="4">The sequence shown here is derived from an EMBL/GenBank/DDBJ whole genome shotgun (WGS) entry which is preliminary data.</text>
</comment>
<feature type="binding site" evidence="2">
    <location>
        <begin position="343"/>
        <end position="346"/>
    </location>
    <ligand>
        <name>substrate</name>
    </ligand>
</feature>
<accession>A0AAN6ZQQ9</accession>
<dbReference type="GeneID" id="87815854"/>
<dbReference type="InterPro" id="IPR000246">
    <property type="entry name" value="Peptidase_T2"/>
</dbReference>
<reference evidence="4" key="1">
    <citation type="journal article" date="2023" name="Mol. Phylogenet. Evol.">
        <title>Genome-scale phylogeny and comparative genomics of the fungal order Sordariales.</title>
        <authorList>
            <person name="Hensen N."/>
            <person name="Bonometti L."/>
            <person name="Westerberg I."/>
            <person name="Brannstrom I.O."/>
            <person name="Guillou S."/>
            <person name="Cros-Aarteil S."/>
            <person name="Calhoun S."/>
            <person name="Haridas S."/>
            <person name="Kuo A."/>
            <person name="Mondo S."/>
            <person name="Pangilinan J."/>
            <person name="Riley R."/>
            <person name="LaButti K."/>
            <person name="Andreopoulos B."/>
            <person name="Lipzen A."/>
            <person name="Chen C."/>
            <person name="Yan M."/>
            <person name="Daum C."/>
            <person name="Ng V."/>
            <person name="Clum A."/>
            <person name="Steindorff A."/>
            <person name="Ohm R.A."/>
            <person name="Martin F."/>
            <person name="Silar P."/>
            <person name="Natvig D.O."/>
            <person name="Lalanne C."/>
            <person name="Gautier V."/>
            <person name="Ament-Velasquez S.L."/>
            <person name="Kruys A."/>
            <person name="Hutchinson M.I."/>
            <person name="Powell A.J."/>
            <person name="Barry K."/>
            <person name="Miller A.N."/>
            <person name="Grigoriev I.V."/>
            <person name="Debuchy R."/>
            <person name="Gladieux P."/>
            <person name="Hiltunen Thoren M."/>
            <person name="Johannesson H."/>
        </authorList>
    </citation>
    <scope>NUCLEOTIDE SEQUENCE</scope>
    <source>
        <strain evidence="4">CBS 141.50</strain>
    </source>
</reference>
<dbReference type="GO" id="GO:0005737">
    <property type="term" value="C:cytoplasm"/>
    <property type="evidence" value="ECO:0007669"/>
    <property type="project" value="TreeGrafter"/>
</dbReference>
<dbReference type="PANTHER" id="PTHR10188">
    <property type="entry name" value="L-ASPARAGINASE"/>
    <property type="match status" value="1"/>
</dbReference>
<evidence type="ECO:0000313" key="4">
    <source>
        <dbReference type="EMBL" id="KAK4147382.1"/>
    </source>
</evidence>
<organism evidence="4 5">
    <name type="scientific">Dichotomopilus funicola</name>
    <dbReference type="NCBI Taxonomy" id="1934379"/>
    <lineage>
        <taxon>Eukaryota</taxon>
        <taxon>Fungi</taxon>
        <taxon>Dikarya</taxon>
        <taxon>Ascomycota</taxon>
        <taxon>Pezizomycotina</taxon>
        <taxon>Sordariomycetes</taxon>
        <taxon>Sordariomycetidae</taxon>
        <taxon>Sordariales</taxon>
        <taxon>Chaetomiaceae</taxon>
        <taxon>Dichotomopilus</taxon>
    </lineage>
</organism>
<reference evidence="4" key="2">
    <citation type="submission" date="2023-05" db="EMBL/GenBank/DDBJ databases">
        <authorList>
            <consortium name="Lawrence Berkeley National Laboratory"/>
            <person name="Steindorff A."/>
            <person name="Hensen N."/>
            <person name="Bonometti L."/>
            <person name="Westerberg I."/>
            <person name="Brannstrom I.O."/>
            <person name="Guillou S."/>
            <person name="Cros-Aarteil S."/>
            <person name="Calhoun S."/>
            <person name="Haridas S."/>
            <person name="Kuo A."/>
            <person name="Mondo S."/>
            <person name="Pangilinan J."/>
            <person name="Riley R."/>
            <person name="Labutti K."/>
            <person name="Andreopoulos B."/>
            <person name="Lipzen A."/>
            <person name="Chen C."/>
            <person name="Yanf M."/>
            <person name="Daum C."/>
            <person name="Ng V."/>
            <person name="Clum A."/>
            <person name="Ohm R."/>
            <person name="Martin F."/>
            <person name="Silar P."/>
            <person name="Natvig D."/>
            <person name="Lalanne C."/>
            <person name="Gautier V."/>
            <person name="Ament-Velasquez S.L."/>
            <person name="Kruys A."/>
            <person name="Hutchinson M.I."/>
            <person name="Powell A.J."/>
            <person name="Barry K."/>
            <person name="Miller A.N."/>
            <person name="Grigoriev I.V."/>
            <person name="Debuchy R."/>
            <person name="Gladieux P."/>
            <person name="Thoren M.H."/>
            <person name="Johannesson H."/>
        </authorList>
    </citation>
    <scope>NUCLEOTIDE SEQUENCE</scope>
    <source>
        <strain evidence="4">CBS 141.50</strain>
    </source>
</reference>